<dbReference type="NCBIfam" id="NF000539">
    <property type="entry name" value="plantaricin"/>
    <property type="match status" value="1"/>
</dbReference>
<organism evidence="1 2">
    <name type="scientific">Clostridium gelidum</name>
    <dbReference type="NCBI Taxonomy" id="704125"/>
    <lineage>
        <taxon>Bacteria</taxon>
        <taxon>Bacillati</taxon>
        <taxon>Bacillota</taxon>
        <taxon>Clostridia</taxon>
        <taxon>Eubacteriales</taxon>
        <taxon>Clostridiaceae</taxon>
        <taxon>Clostridium</taxon>
    </lineage>
</organism>
<evidence type="ECO:0000313" key="1">
    <source>
        <dbReference type="EMBL" id="BCZ44257.1"/>
    </source>
</evidence>
<accession>A0ABM7T093</accession>
<dbReference type="EMBL" id="AP024849">
    <property type="protein sequence ID" value="BCZ44257.1"/>
    <property type="molecule type" value="Genomic_DNA"/>
</dbReference>
<evidence type="ECO:0008006" key="3">
    <source>
        <dbReference type="Google" id="ProtNLM"/>
    </source>
</evidence>
<name>A0ABM7T093_9CLOT</name>
<dbReference type="RefSeq" id="WP_224035953.1">
    <property type="nucleotide sequence ID" value="NZ_AP024849.1"/>
</dbReference>
<gene>
    <name evidence="1" type="ORF">psyc5s11_03240</name>
</gene>
<dbReference type="Proteomes" id="UP000824633">
    <property type="component" value="Chromosome"/>
</dbReference>
<keyword evidence="2" id="KW-1185">Reference proteome</keyword>
<evidence type="ECO:0000313" key="2">
    <source>
        <dbReference type="Proteomes" id="UP000824633"/>
    </source>
</evidence>
<protein>
    <recommendedName>
        <fullName evidence="3">Plantaricin C family lantibiotic</fullName>
    </recommendedName>
</protein>
<proteinExistence type="predicted"/>
<reference evidence="2" key="1">
    <citation type="submission" date="2021-07" db="EMBL/GenBank/DDBJ databases">
        <title>Complete genome sequencing of a Clostridium isolate.</title>
        <authorList>
            <person name="Ueki A."/>
            <person name="Tonouchi A."/>
        </authorList>
    </citation>
    <scope>NUCLEOTIDE SEQUENCE [LARGE SCALE GENOMIC DNA]</scope>
    <source>
        <strain evidence="2">C5S11</strain>
    </source>
</reference>
<sequence length="97" mass="9875">MNFSKRNPLLRNNTQEFNEVIGSLGQEIAEQDLGDIDGGSTPLCGAIVATASSWGCVGTVTAVSAAATAASAWVNGKVTAKYKCGGVLTATAECFSC</sequence>